<dbReference type="Proteomes" id="UP000199065">
    <property type="component" value="Unassembled WGS sequence"/>
</dbReference>
<dbReference type="EMBL" id="FOPJ01000001">
    <property type="protein sequence ID" value="SFG15933.1"/>
    <property type="molecule type" value="Genomic_DNA"/>
</dbReference>
<keyword evidence="3" id="KW-1185">Reference proteome</keyword>
<protein>
    <recommendedName>
        <fullName evidence="4">Alkaline shock response membrane anchor protein AmaP</fullName>
    </recommendedName>
</protein>
<gene>
    <name evidence="2" type="ORF">SAMN05660282_00073</name>
</gene>
<name>A0A1I2PKI6_9CORY</name>
<reference evidence="2 3" key="1">
    <citation type="submission" date="2016-10" db="EMBL/GenBank/DDBJ databases">
        <authorList>
            <person name="de Groot N.N."/>
        </authorList>
    </citation>
    <scope>NUCLEOTIDE SEQUENCE [LARGE SCALE GENOMIC DNA]</scope>
    <source>
        <strain>J11</strain>
        <strain evidence="3">PG 39</strain>
    </source>
</reference>
<dbReference type="NCBIfam" id="NF033218">
    <property type="entry name" value="anchor_AmaP"/>
    <property type="match status" value="1"/>
</dbReference>
<keyword evidence="1" id="KW-0472">Membrane</keyword>
<evidence type="ECO:0008006" key="4">
    <source>
        <dbReference type="Google" id="ProtNLM"/>
    </source>
</evidence>
<evidence type="ECO:0000313" key="2">
    <source>
        <dbReference type="EMBL" id="SFG15933.1"/>
    </source>
</evidence>
<dbReference type="RefSeq" id="WP_092283287.1">
    <property type="nucleotide sequence ID" value="NZ_FOPJ01000001.1"/>
</dbReference>
<keyword evidence="1" id="KW-0812">Transmembrane</keyword>
<dbReference type="OrthoDB" id="4427298at2"/>
<dbReference type="AlphaFoldDB" id="A0A1I2PKI6"/>
<keyword evidence="1" id="KW-1133">Transmembrane helix</keyword>
<proteinExistence type="predicted"/>
<feature type="transmembrane region" description="Helical" evidence="1">
    <location>
        <begin position="57"/>
        <end position="81"/>
    </location>
</feature>
<sequence>MSRSLAAIDRIIIFLVGLILIAGGVWAVALYFDEAHAQWLADRVVEVPWSEATAQSWYPWAVGAGMVIAALAGIALIVANLSPRRFSRMRSEVSSDKGTIELSVAPIAHAAAEYMERSPRVEKVAQKVAMDRQRPTVTFTIDALPNVDIDGLRAEVEETERLFRVAVKDLDVDSTFLIHLAAVQSR</sequence>
<accession>A0A1I2PKI6</accession>
<evidence type="ECO:0000256" key="1">
    <source>
        <dbReference type="SAM" id="Phobius"/>
    </source>
</evidence>
<dbReference type="STRING" id="185761.SAMN05660282_00073"/>
<feature type="transmembrane region" description="Helical" evidence="1">
    <location>
        <begin position="12"/>
        <end position="32"/>
    </location>
</feature>
<organism evidence="2 3">
    <name type="scientific">Corynebacterium spheniscorum</name>
    <dbReference type="NCBI Taxonomy" id="185761"/>
    <lineage>
        <taxon>Bacteria</taxon>
        <taxon>Bacillati</taxon>
        <taxon>Actinomycetota</taxon>
        <taxon>Actinomycetes</taxon>
        <taxon>Mycobacteriales</taxon>
        <taxon>Corynebacteriaceae</taxon>
        <taxon>Corynebacterium</taxon>
    </lineage>
</organism>
<evidence type="ECO:0000313" key="3">
    <source>
        <dbReference type="Proteomes" id="UP000199065"/>
    </source>
</evidence>